<keyword evidence="2 3" id="KW-0378">Hydrolase</keyword>
<dbReference type="EMBL" id="FSRE01000001">
    <property type="protein sequence ID" value="SIN72193.1"/>
    <property type="molecule type" value="Genomic_DNA"/>
</dbReference>
<dbReference type="GO" id="GO:0047617">
    <property type="term" value="F:fatty acyl-CoA hydrolase activity"/>
    <property type="evidence" value="ECO:0007669"/>
    <property type="project" value="TreeGrafter"/>
</dbReference>
<dbReference type="PIRSF" id="PIRSF003230">
    <property type="entry name" value="YbgC"/>
    <property type="match status" value="1"/>
</dbReference>
<dbReference type="CDD" id="cd00586">
    <property type="entry name" value="4HBT"/>
    <property type="match status" value="1"/>
</dbReference>
<organism evidence="3 4">
    <name type="scientific">Sulfurivirga caldicuralii</name>
    <dbReference type="NCBI Taxonomy" id="364032"/>
    <lineage>
        <taxon>Bacteria</taxon>
        <taxon>Pseudomonadati</taxon>
        <taxon>Pseudomonadota</taxon>
        <taxon>Gammaproteobacteria</taxon>
        <taxon>Thiotrichales</taxon>
        <taxon>Piscirickettsiaceae</taxon>
        <taxon>Sulfurivirga</taxon>
    </lineage>
</organism>
<accession>A0A1N6DNF4</accession>
<dbReference type="Proteomes" id="UP000198461">
    <property type="component" value="Unassembled WGS sequence"/>
</dbReference>
<name>A0A1N6DNF4_9GAMM</name>
<dbReference type="STRING" id="364032.SAMN05443662_0294"/>
<evidence type="ECO:0000313" key="3">
    <source>
        <dbReference type="EMBL" id="SIN72193.1"/>
    </source>
</evidence>
<dbReference type="Pfam" id="PF13279">
    <property type="entry name" value="4HBT_2"/>
    <property type="match status" value="1"/>
</dbReference>
<dbReference type="SUPFAM" id="SSF54637">
    <property type="entry name" value="Thioesterase/thiol ester dehydrase-isomerase"/>
    <property type="match status" value="1"/>
</dbReference>
<dbReference type="PANTHER" id="PTHR31793:SF27">
    <property type="entry name" value="NOVEL THIOESTERASE SUPERFAMILY DOMAIN AND SAPOSIN A-TYPE DOMAIN CONTAINING PROTEIN (0610012H03RIK)"/>
    <property type="match status" value="1"/>
</dbReference>
<gene>
    <name evidence="3" type="ORF">SAMN05443662_0294</name>
</gene>
<dbReference type="NCBIfam" id="TIGR00051">
    <property type="entry name" value="YbgC/FadM family acyl-CoA thioesterase"/>
    <property type="match status" value="1"/>
</dbReference>
<proteinExistence type="inferred from homology"/>
<dbReference type="AlphaFoldDB" id="A0A1N6DNF4"/>
<protein>
    <submittedName>
        <fullName evidence="3">Acyl-CoA thioester hydrolase</fullName>
    </submittedName>
</protein>
<evidence type="ECO:0000256" key="1">
    <source>
        <dbReference type="ARBA" id="ARBA00005953"/>
    </source>
</evidence>
<dbReference type="PANTHER" id="PTHR31793">
    <property type="entry name" value="4-HYDROXYBENZOYL-COA THIOESTERASE FAMILY MEMBER"/>
    <property type="match status" value="1"/>
</dbReference>
<evidence type="ECO:0000313" key="4">
    <source>
        <dbReference type="Proteomes" id="UP000198461"/>
    </source>
</evidence>
<dbReference type="InterPro" id="IPR050563">
    <property type="entry name" value="4-hydroxybenzoyl-CoA_TE"/>
</dbReference>
<comment type="similarity">
    <text evidence="1">Belongs to the 4-hydroxybenzoyl-CoA thioesterase family.</text>
</comment>
<evidence type="ECO:0000256" key="2">
    <source>
        <dbReference type="ARBA" id="ARBA00022801"/>
    </source>
</evidence>
<dbReference type="InterPro" id="IPR029069">
    <property type="entry name" value="HotDog_dom_sf"/>
</dbReference>
<dbReference type="InterPro" id="IPR006684">
    <property type="entry name" value="YbgC/YbaW"/>
</dbReference>
<keyword evidence="4" id="KW-1185">Reference proteome</keyword>
<reference evidence="3 4" key="1">
    <citation type="submission" date="2016-11" db="EMBL/GenBank/DDBJ databases">
        <authorList>
            <person name="Jaros S."/>
            <person name="Januszkiewicz K."/>
            <person name="Wedrychowicz H."/>
        </authorList>
    </citation>
    <scope>NUCLEOTIDE SEQUENCE [LARGE SCALE GENOMIC DNA]</scope>
    <source>
        <strain evidence="3 4">DSM 17737</strain>
    </source>
</reference>
<sequence>MMFSLQMKVRDYECDVQGVVNNARYLHYFEHARHEWLHEMGIDFASLAKDGLHLMLRRVEVDYRQPLRPGEVFTVHSRLLSGGRAKVIFEQWIERDGSLCVSSRSEAVVVRNGRPQAFGKHPELALLVGVAE</sequence>
<dbReference type="Gene3D" id="3.10.129.10">
    <property type="entry name" value="Hotdog Thioesterase"/>
    <property type="match status" value="1"/>
</dbReference>